<feature type="non-terminal residue" evidence="1">
    <location>
        <position position="345"/>
    </location>
</feature>
<reference evidence="1" key="1">
    <citation type="submission" date="2021-06" db="EMBL/GenBank/DDBJ databases">
        <authorList>
            <person name="Kallberg Y."/>
            <person name="Tangrot J."/>
            <person name="Rosling A."/>
        </authorList>
    </citation>
    <scope>NUCLEOTIDE SEQUENCE</scope>
    <source>
        <strain evidence="1">CL356</strain>
    </source>
</reference>
<evidence type="ECO:0000313" key="1">
    <source>
        <dbReference type="EMBL" id="CAG8686712.1"/>
    </source>
</evidence>
<keyword evidence="2" id="KW-1185">Reference proteome</keyword>
<organism evidence="1 2">
    <name type="scientific">Acaulospora colombiana</name>
    <dbReference type="NCBI Taxonomy" id="27376"/>
    <lineage>
        <taxon>Eukaryota</taxon>
        <taxon>Fungi</taxon>
        <taxon>Fungi incertae sedis</taxon>
        <taxon>Mucoromycota</taxon>
        <taxon>Glomeromycotina</taxon>
        <taxon>Glomeromycetes</taxon>
        <taxon>Diversisporales</taxon>
        <taxon>Acaulosporaceae</taxon>
        <taxon>Acaulospora</taxon>
    </lineage>
</organism>
<evidence type="ECO:0000313" key="2">
    <source>
        <dbReference type="Proteomes" id="UP000789525"/>
    </source>
</evidence>
<comment type="caution">
    <text evidence="1">The sequence shown here is derived from an EMBL/GenBank/DDBJ whole genome shotgun (WGS) entry which is preliminary data.</text>
</comment>
<proteinExistence type="predicted"/>
<name>A0ACA9P5Y9_9GLOM</name>
<dbReference type="EMBL" id="CAJVPT010028355">
    <property type="protein sequence ID" value="CAG8686712.1"/>
    <property type="molecule type" value="Genomic_DNA"/>
</dbReference>
<accession>A0ACA9P5Y9</accession>
<sequence>MNETSLSPIKAFNSILNKSIYSSEDYKRAQEFGLDIVQYISLSSFAKDALYKTSKQEIELFTDDNKYLFCEKGIRENISMASNHQVVANNPKCPVYNPNKPTTWLLYIDSNGLYTGSMMQSMPTEGHRYLEEKEIPELYNKLINCKIPDDASKGYMVEVDMEYPYKLHKDHTLYSLAPENLEIPKEEKSKYCQDLINDFKHFTKTKKLVPNLYNKKNYIVHYRALQCYIKLGIKLTKIHRAIEFNQSQWMKPFMEELARSRALATNDFEKNMYKLLRIDFVRPNSEAKKFKRLVADTTYKSHRILAENLDMAEMHEHFDFSNYPADHELVKNLPEDAWKKNNKVP</sequence>
<protein>
    <submittedName>
        <fullName evidence="1">4388_t:CDS:1</fullName>
    </submittedName>
</protein>
<dbReference type="Proteomes" id="UP000789525">
    <property type="component" value="Unassembled WGS sequence"/>
</dbReference>
<gene>
    <name evidence="1" type="ORF">ACOLOM_LOCUS9610</name>
</gene>